<reference evidence="2 3" key="1">
    <citation type="journal article" date="2019" name="Int. J. Syst. Evol. Microbiol.">
        <title>The Global Catalogue of Microorganisms (GCM) 10K type strain sequencing project: providing services to taxonomists for standard genome sequencing and annotation.</title>
        <authorList>
            <consortium name="The Broad Institute Genomics Platform"/>
            <consortium name="The Broad Institute Genome Sequencing Center for Infectious Disease"/>
            <person name="Wu L."/>
            <person name="Ma J."/>
        </authorList>
    </citation>
    <scope>NUCLEOTIDE SEQUENCE [LARGE SCALE GENOMIC DNA]</scope>
    <source>
        <strain evidence="2 3">JCM 15933</strain>
    </source>
</reference>
<accession>A0ABN2D8N7</accession>
<dbReference type="EMBL" id="BAAAQD010000049">
    <property type="protein sequence ID" value="GAA1572667.1"/>
    <property type="molecule type" value="Genomic_DNA"/>
</dbReference>
<evidence type="ECO:0000256" key="1">
    <source>
        <dbReference type="SAM" id="Phobius"/>
    </source>
</evidence>
<gene>
    <name evidence="2" type="ORF">GCM10009827_113310</name>
</gene>
<keyword evidence="1" id="KW-0472">Membrane</keyword>
<name>A0ABN2D8N7_9ACTN</name>
<sequence length="318" mass="34335">MCMGMSPEARRRLDERFGQQVERRRQDHAANWEHAVRVGQGLGLGDPLGIYHTEVTPPLGARRVLWLVAPAVAYVAGVVLLVLWNPDRALPFIGVLPFLVGPYVVVCVLITRRRRFTRWLYAYGGGFAEVDPDGPPRPVRWDEITDAVDAWRHDGGESNSSWADDGFVLTTAGGRTVPVTAKYENALDPYAPIGGMIAALMPAEVGAAIPRFPTIAGLIVDRAVTPVVTCQAGAVRGGAVLTRGGVRVTRDGIAGPKDTTVTPWAAIDRIELRPGRVKVRPVAGKARTYTDHRDGSGYAVLCRLLLALGVTASYEARG</sequence>
<organism evidence="2 3">
    <name type="scientific">Dactylosporangium maewongense</name>
    <dbReference type="NCBI Taxonomy" id="634393"/>
    <lineage>
        <taxon>Bacteria</taxon>
        <taxon>Bacillati</taxon>
        <taxon>Actinomycetota</taxon>
        <taxon>Actinomycetes</taxon>
        <taxon>Micromonosporales</taxon>
        <taxon>Micromonosporaceae</taxon>
        <taxon>Dactylosporangium</taxon>
    </lineage>
</organism>
<feature type="transmembrane region" description="Helical" evidence="1">
    <location>
        <begin position="64"/>
        <end position="84"/>
    </location>
</feature>
<evidence type="ECO:0000313" key="2">
    <source>
        <dbReference type="EMBL" id="GAA1572667.1"/>
    </source>
</evidence>
<comment type="caution">
    <text evidence="2">The sequence shown here is derived from an EMBL/GenBank/DDBJ whole genome shotgun (WGS) entry which is preliminary data.</text>
</comment>
<keyword evidence="3" id="KW-1185">Reference proteome</keyword>
<protein>
    <submittedName>
        <fullName evidence="2">Uncharacterized protein</fullName>
    </submittedName>
</protein>
<proteinExistence type="predicted"/>
<feature type="transmembrane region" description="Helical" evidence="1">
    <location>
        <begin position="90"/>
        <end position="111"/>
    </location>
</feature>
<evidence type="ECO:0000313" key="3">
    <source>
        <dbReference type="Proteomes" id="UP001501470"/>
    </source>
</evidence>
<keyword evidence="1" id="KW-0812">Transmembrane</keyword>
<dbReference type="Proteomes" id="UP001501470">
    <property type="component" value="Unassembled WGS sequence"/>
</dbReference>
<keyword evidence="1" id="KW-1133">Transmembrane helix</keyword>